<dbReference type="Proteomes" id="UP001311232">
    <property type="component" value="Unassembled WGS sequence"/>
</dbReference>
<dbReference type="GO" id="GO:0000350">
    <property type="term" value="P:generation of catalytic spliceosome for second transesterification step"/>
    <property type="evidence" value="ECO:0007669"/>
    <property type="project" value="InterPro"/>
</dbReference>
<gene>
    <name evidence="2" type="ORF">CRENBAI_018034</name>
</gene>
<evidence type="ECO:0000313" key="2">
    <source>
        <dbReference type="EMBL" id="KAK5618469.1"/>
    </source>
</evidence>
<organism evidence="2 3">
    <name type="scientific">Crenichthys baileyi</name>
    <name type="common">White River springfish</name>
    <dbReference type="NCBI Taxonomy" id="28760"/>
    <lineage>
        <taxon>Eukaryota</taxon>
        <taxon>Metazoa</taxon>
        <taxon>Chordata</taxon>
        <taxon>Craniata</taxon>
        <taxon>Vertebrata</taxon>
        <taxon>Euteleostomi</taxon>
        <taxon>Actinopterygii</taxon>
        <taxon>Neopterygii</taxon>
        <taxon>Teleostei</taxon>
        <taxon>Neoteleostei</taxon>
        <taxon>Acanthomorphata</taxon>
        <taxon>Ovalentaria</taxon>
        <taxon>Atherinomorphae</taxon>
        <taxon>Cyprinodontiformes</taxon>
        <taxon>Goodeidae</taxon>
        <taxon>Crenichthys</taxon>
    </lineage>
</organism>
<name>A0AAV9SB18_9TELE</name>
<feature type="compositionally biased region" description="Basic and acidic residues" evidence="1">
    <location>
        <begin position="129"/>
        <end position="147"/>
    </location>
</feature>
<feature type="compositionally biased region" description="Basic and acidic residues" evidence="1">
    <location>
        <begin position="265"/>
        <end position="291"/>
    </location>
</feature>
<dbReference type="InterPro" id="IPR009360">
    <property type="entry name" value="Isy1"/>
</dbReference>
<sequence>MARNEEKQQGRLNRLWLQKERDEGRLKDVNERRPKLSALNSAPSVKKWIPSIKSEIEYYLQQSQLPHYPERKIAEFQLRIEALEKEYKSFISKLRVLDPSCKHKPWTPRAYSKRRGEAQGSPRAVKSIRLNEHYDGGSQESRGESDSARNSLGWFKSLATEETSSFSETRFQSLVSNSSISDTLGEACSVQDQPLSFDQTRLAVATAALRGPALPQSYSQTHSLARMLRSGFPNLSMFHSQQTVAFKSWNPEKNEATTTGCVVKTEQRVDQDNKSRSEAASDSRKPEEKSGHILGLDCYSSSDDDTNT</sequence>
<evidence type="ECO:0000256" key="1">
    <source>
        <dbReference type="SAM" id="MobiDB-lite"/>
    </source>
</evidence>
<dbReference type="EMBL" id="JAHHUM010000620">
    <property type="protein sequence ID" value="KAK5618469.1"/>
    <property type="molecule type" value="Genomic_DNA"/>
</dbReference>
<proteinExistence type="predicted"/>
<accession>A0AAV9SB18</accession>
<dbReference type="AlphaFoldDB" id="A0AAV9SB18"/>
<reference evidence="2 3" key="1">
    <citation type="submission" date="2021-06" db="EMBL/GenBank/DDBJ databases">
        <authorList>
            <person name="Palmer J.M."/>
        </authorList>
    </citation>
    <scope>NUCLEOTIDE SEQUENCE [LARGE SCALE GENOMIC DNA]</scope>
    <source>
        <strain evidence="2 3">MEX-2019</strain>
        <tissue evidence="2">Muscle</tissue>
    </source>
</reference>
<comment type="caution">
    <text evidence="2">The sequence shown here is derived from an EMBL/GenBank/DDBJ whole genome shotgun (WGS) entry which is preliminary data.</text>
</comment>
<feature type="region of interest" description="Disordered" evidence="1">
    <location>
        <begin position="256"/>
        <end position="308"/>
    </location>
</feature>
<protein>
    <submittedName>
        <fullName evidence="2">Uncharacterized protein</fullName>
    </submittedName>
</protein>
<dbReference type="Pfam" id="PF06246">
    <property type="entry name" value="Isy1"/>
    <property type="match status" value="1"/>
</dbReference>
<evidence type="ECO:0000313" key="3">
    <source>
        <dbReference type="Proteomes" id="UP001311232"/>
    </source>
</evidence>
<keyword evidence="3" id="KW-1185">Reference proteome</keyword>
<feature type="region of interest" description="Disordered" evidence="1">
    <location>
        <begin position="106"/>
        <end position="148"/>
    </location>
</feature>